<dbReference type="EMBL" id="ML978121">
    <property type="protein sequence ID" value="KAF2104799.1"/>
    <property type="molecule type" value="Genomic_DNA"/>
</dbReference>
<evidence type="ECO:0000256" key="3">
    <source>
        <dbReference type="ARBA" id="ARBA00022679"/>
    </source>
</evidence>
<gene>
    <name evidence="5" type="ORF">NA57DRAFT_71005</name>
</gene>
<keyword evidence="4" id="KW-1133">Transmembrane helix</keyword>
<reference evidence="5" key="1">
    <citation type="journal article" date="2020" name="Stud. Mycol.">
        <title>101 Dothideomycetes genomes: a test case for predicting lifestyles and emergence of pathogens.</title>
        <authorList>
            <person name="Haridas S."/>
            <person name="Albert R."/>
            <person name="Binder M."/>
            <person name="Bloem J."/>
            <person name="Labutti K."/>
            <person name="Salamov A."/>
            <person name="Andreopoulos B."/>
            <person name="Baker S."/>
            <person name="Barry K."/>
            <person name="Bills G."/>
            <person name="Bluhm B."/>
            <person name="Cannon C."/>
            <person name="Castanera R."/>
            <person name="Culley D."/>
            <person name="Daum C."/>
            <person name="Ezra D."/>
            <person name="Gonzalez J."/>
            <person name="Henrissat B."/>
            <person name="Kuo A."/>
            <person name="Liang C."/>
            <person name="Lipzen A."/>
            <person name="Lutzoni F."/>
            <person name="Magnuson J."/>
            <person name="Mondo S."/>
            <person name="Nolan M."/>
            <person name="Ohm R."/>
            <person name="Pangilinan J."/>
            <person name="Park H.-J."/>
            <person name="Ramirez L."/>
            <person name="Alfaro M."/>
            <person name="Sun H."/>
            <person name="Tritt A."/>
            <person name="Yoshinaga Y."/>
            <person name="Zwiers L.-H."/>
            <person name="Turgeon B."/>
            <person name="Goodwin S."/>
            <person name="Spatafora J."/>
            <person name="Crous P."/>
            <person name="Grigoriev I."/>
        </authorList>
    </citation>
    <scope>NUCLEOTIDE SEQUENCE</scope>
    <source>
        <strain evidence="5">CBS 133067</strain>
    </source>
</reference>
<comment type="similarity">
    <text evidence="1">Belongs to the glycosyltransferase 25 family.</text>
</comment>
<feature type="transmembrane region" description="Helical" evidence="4">
    <location>
        <begin position="12"/>
        <end position="30"/>
    </location>
</feature>
<keyword evidence="4" id="KW-0812">Transmembrane</keyword>
<evidence type="ECO:0000256" key="2">
    <source>
        <dbReference type="ARBA" id="ARBA00022676"/>
    </source>
</evidence>
<keyword evidence="3" id="KW-0808">Transferase</keyword>
<sequence>MTENKMLRVPRNYLLYLCVVAVFGVCWLWLSRIVPRARVPAVGTQNNGASFERWEKEIRNETLGFQKILCINLPERTDRFDAMRLAATASDMDLYFVDGIRGEMVSDRVLPLGAEKVLLSLGQRGKWRAHMDALLAVVQENLTTALIVEDDVDWDVRIKSQLVQFARGASVLTQPLRGSRPGFADPSFPNPNTKVEADSSQFEIDMADAPETVVPSDSPYGDSWDVLWLGHCGTKFPEAGSWPSTPLGRAVFRNDDTVPQTQHLGAYSHLAFEYSTDELQQTYPNHTRVVHHAAGTSCSLAYAVNQRSARRLLYELGLKKLNAQFDLMLSQYCDGKDGRQYHNCLTVQPALIKSHQPAGLKSSLSDVSTDDDDGMVLSDPFTNHIRVSTRINLSRLLEGTPTLVDSFPDDEPPTNFDT</sequence>
<keyword evidence="2" id="KW-0328">Glycosyltransferase</keyword>
<dbReference type="GO" id="GO:0016740">
    <property type="term" value="F:transferase activity"/>
    <property type="evidence" value="ECO:0007669"/>
    <property type="project" value="UniProtKB-KW"/>
</dbReference>
<name>A0A9P4MGT6_9PEZI</name>
<evidence type="ECO:0000256" key="4">
    <source>
        <dbReference type="SAM" id="Phobius"/>
    </source>
</evidence>
<protein>
    <recommendedName>
        <fullName evidence="7">Glycosyltransferase family 25 protein</fullName>
    </recommendedName>
</protein>
<dbReference type="InterPro" id="IPR050757">
    <property type="entry name" value="Collagen_mod_GT25"/>
</dbReference>
<comment type="caution">
    <text evidence="5">The sequence shown here is derived from an EMBL/GenBank/DDBJ whole genome shotgun (WGS) entry which is preliminary data.</text>
</comment>
<evidence type="ECO:0000313" key="6">
    <source>
        <dbReference type="Proteomes" id="UP000799772"/>
    </source>
</evidence>
<dbReference type="InterPro" id="IPR002654">
    <property type="entry name" value="Glyco_trans_25"/>
</dbReference>
<keyword evidence="4" id="KW-0472">Membrane</keyword>
<evidence type="ECO:0000313" key="5">
    <source>
        <dbReference type="EMBL" id="KAF2104799.1"/>
    </source>
</evidence>
<dbReference type="Proteomes" id="UP000799772">
    <property type="component" value="Unassembled WGS sequence"/>
</dbReference>
<evidence type="ECO:0008006" key="7">
    <source>
        <dbReference type="Google" id="ProtNLM"/>
    </source>
</evidence>
<dbReference type="AlphaFoldDB" id="A0A9P4MGT6"/>
<dbReference type="OrthoDB" id="47375at2759"/>
<dbReference type="PANTHER" id="PTHR10730:SF53">
    <property type="entry name" value="GLYCOSYLTRANSFERASE 25 FAMILY MEMBER"/>
    <property type="match status" value="1"/>
</dbReference>
<evidence type="ECO:0000256" key="1">
    <source>
        <dbReference type="ARBA" id="ARBA00006721"/>
    </source>
</evidence>
<organism evidence="5 6">
    <name type="scientific">Rhizodiscina lignyota</name>
    <dbReference type="NCBI Taxonomy" id="1504668"/>
    <lineage>
        <taxon>Eukaryota</taxon>
        <taxon>Fungi</taxon>
        <taxon>Dikarya</taxon>
        <taxon>Ascomycota</taxon>
        <taxon>Pezizomycotina</taxon>
        <taxon>Dothideomycetes</taxon>
        <taxon>Pleosporomycetidae</taxon>
        <taxon>Aulographales</taxon>
        <taxon>Rhizodiscinaceae</taxon>
        <taxon>Rhizodiscina</taxon>
    </lineage>
</organism>
<dbReference type="PANTHER" id="PTHR10730">
    <property type="entry name" value="PROCOLLAGEN-LYSINE,2-OXOGLUTARATE 5-DIOXYGENASE/GLYCOSYLTRANSFERASE 25 FAMILY MEMBER"/>
    <property type="match status" value="1"/>
</dbReference>
<dbReference type="CDD" id="cd06532">
    <property type="entry name" value="Glyco_transf_25"/>
    <property type="match status" value="1"/>
</dbReference>
<keyword evidence="6" id="KW-1185">Reference proteome</keyword>
<accession>A0A9P4MGT6</accession>
<proteinExistence type="inferred from homology"/>